<keyword evidence="4" id="KW-0472">Membrane</keyword>
<comment type="subcellular location">
    <subcellularLocation>
        <location evidence="1">Membrane</location>
        <topology evidence="1">Multi-pass membrane protein</topology>
    </subcellularLocation>
</comment>
<evidence type="ECO:0000313" key="6">
    <source>
        <dbReference type="Proteomes" id="UP000800036"/>
    </source>
</evidence>
<dbReference type="EMBL" id="ML976795">
    <property type="protein sequence ID" value="KAF1964292.1"/>
    <property type="molecule type" value="Genomic_DNA"/>
</dbReference>
<keyword evidence="6" id="KW-1185">Reference proteome</keyword>
<dbReference type="PANTHER" id="PTHR48022">
    <property type="entry name" value="PLASTIDIC GLUCOSE TRANSPORTER 4"/>
    <property type="match status" value="1"/>
</dbReference>
<organism evidence="5 6">
    <name type="scientific">Bimuria novae-zelandiae CBS 107.79</name>
    <dbReference type="NCBI Taxonomy" id="1447943"/>
    <lineage>
        <taxon>Eukaryota</taxon>
        <taxon>Fungi</taxon>
        <taxon>Dikarya</taxon>
        <taxon>Ascomycota</taxon>
        <taxon>Pezizomycotina</taxon>
        <taxon>Dothideomycetes</taxon>
        <taxon>Pleosporomycetidae</taxon>
        <taxon>Pleosporales</taxon>
        <taxon>Massarineae</taxon>
        <taxon>Didymosphaeriaceae</taxon>
        <taxon>Bimuria</taxon>
    </lineage>
</organism>
<name>A0A6A5UKI1_9PLEO</name>
<dbReference type="GO" id="GO:0005351">
    <property type="term" value="F:carbohydrate:proton symporter activity"/>
    <property type="evidence" value="ECO:0007669"/>
    <property type="project" value="TreeGrafter"/>
</dbReference>
<reference evidence="5" key="1">
    <citation type="journal article" date="2020" name="Stud. Mycol.">
        <title>101 Dothideomycetes genomes: a test case for predicting lifestyles and emergence of pathogens.</title>
        <authorList>
            <person name="Haridas S."/>
            <person name="Albert R."/>
            <person name="Binder M."/>
            <person name="Bloem J."/>
            <person name="Labutti K."/>
            <person name="Salamov A."/>
            <person name="Andreopoulos B."/>
            <person name="Baker S."/>
            <person name="Barry K."/>
            <person name="Bills G."/>
            <person name="Bluhm B."/>
            <person name="Cannon C."/>
            <person name="Castanera R."/>
            <person name="Culley D."/>
            <person name="Daum C."/>
            <person name="Ezra D."/>
            <person name="Gonzalez J."/>
            <person name="Henrissat B."/>
            <person name="Kuo A."/>
            <person name="Liang C."/>
            <person name="Lipzen A."/>
            <person name="Lutzoni F."/>
            <person name="Magnuson J."/>
            <person name="Mondo S."/>
            <person name="Nolan M."/>
            <person name="Ohm R."/>
            <person name="Pangilinan J."/>
            <person name="Park H.-J."/>
            <person name="Ramirez L."/>
            <person name="Alfaro M."/>
            <person name="Sun H."/>
            <person name="Tritt A."/>
            <person name="Yoshinaga Y."/>
            <person name="Zwiers L.-H."/>
            <person name="Turgeon B."/>
            <person name="Goodwin S."/>
            <person name="Spatafora J."/>
            <person name="Crous P."/>
            <person name="Grigoriev I."/>
        </authorList>
    </citation>
    <scope>NUCLEOTIDE SEQUENCE</scope>
    <source>
        <strain evidence="5">CBS 107.79</strain>
    </source>
</reference>
<evidence type="ECO:0000256" key="4">
    <source>
        <dbReference type="ARBA" id="ARBA00023136"/>
    </source>
</evidence>
<evidence type="ECO:0000256" key="1">
    <source>
        <dbReference type="ARBA" id="ARBA00004141"/>
    </source>
</evidence>
<dbReference type="InterPro" id="IPR050360">
    <property type="entry name" value="MFS_Sugar_Transporters"/>
</dbReference>
<evidence type="ECO:0000256" key="3">
    <source>
        <dbReference type="ARBA" id="ARBA00022989"/>
    </source>
</evidence>
<protein>
    <submittedName>
        <fullName evidence="5">Uncharacterized protein</fullName>
    </submittedName>
</protein>
<sequence length="167" mass="17832">MPLLILPPSASSFVSSFRDDAAHNALVNSLAIGPQQLETFLACFLAWPITNRYARRTTLALASATFETADTHAIGTSYSGPSSPGIGLGAAMVVGPMYSSEMTPKHLRGQLGSFSQLNLTVALPARRPCNVRGSESEEAADEMKEIRTGVEIEARETENFQDKATSA</sequence>
<dbReference type="PANTHER" id="PTHR48022:SF4">
    <property type="entry name" value="MAJOR FACILITATOR SUPERFAMILY (MFS) PROFILE DOMAIN-CONTAINING PROTEIN-RELATED"/>
    <property type="match status" value="1"/>
</dbReference>
<dbReference type="InterPro" id="IPR036259">
    <property type="entry name" value="MFS_trans_sf"/>
</dbReference>
<dbReference type="AlphaFoldDB" id="A0A6A5UKI1"/>
<proteinExistence type="predicted"/>
<dbReference type="Pfam" id="PF00083">
    <property type="entry name" value="Sugar_tr"/>
    <property type="match status" value="1"/>
</dbReference>
<gene>
    <name evidence="5" type="ORF">BU23DRAFT_575817</name>
</gene>
<keyword evidence="2" id="KW-0812">Transmembrane</keyword>
<dbReference type="InterPro" id="IPR005828">
    <property type="entry name" value="MFS_sugar_transport-like"/>
</dbReference>
<dbReference type="SUPFAM" id="SSF103473">
    <property type="entry name" value="MFS general substrate transporter"/>
    <property type="match status" value="1"/>
</dbReference>
<evidence type="ECO:0000313" key="5">
    <source>
        <dbReference type="EMBL" id="KAF1964292.1"/>
    </source>
</evidence>
<dbReference type="GO" id="GO:0016020">
    <property type="term" value="C:membrane"/>
    <property type="evidence" value="ECO:0007669"/>
    <property type="project" value="UniProtKB-SubCell"/>
</dbReference>
<keyword evidence="3" id="KW-1133">Transmembrane helix</keyword>
<dbReference type="Gene3D" id="1.20.1250.20">
    <property type="entry name" value="MFS general substrate transporter like domains"/>
    <property type="match status" value="1"/>
</dbReference>
<accession>A0A6A5UKI1</accession>
<dbReference type="OrthoDB" id="6612291at2759"/>
<dbReference type="Proteomes" id="UP000800036">
    <property type="component" value="Unassembled WGS sequence"/>
</dbReference>
<evidence type="ECO:0000256" key="2">
    <source>
        <dbReference type="ARBA" id="ARBA00022692"/>
    </source>
</evidence>